<dbReference type="AlphaFoldDB" id="A0A0A9EYJ9"/>
<organism evidence="2">
    <name type="scientific">Arundo donax</name>
    <name type="common">Giant reed</name>
    <name type="synonym">Donax arundinaceus</name>
    <dbReference type="NCBI Taxonomy" id="35708"/>
    <lineage>
        <taxon>Eukaryota</taxon>
        <taxon>Viridiplantae</taxon>
        <taxon>Streptophyta</taxon>
        <taxon>Embryophyta</taxon>
        <taxon>Tracheophyta</taxon>
        <taxon>Spermatophyta</taxon>
        <taxon>Magnoliopsida</taxon>
        <taxon>Liliopsida</taxon>
        <taxon>Poales</taxon>
        <taxon>Poaceae</taxon>
        <taxon>PACMAD clade</taxon>
        <taxon>Arundinoideae</taxon>
        <taxon>Arundineae</taxon>
        <taxon>Arundo</taxon>
    </lineage>
</organism>
<keyword evidence="1" id="KW-0472">Membrane</keyword>
<protein>
    <submittedName>
        <fullName evidence="2">GSVIVT01029553001</fullName>
    </submittedName>
</protein>
<keyword evidence="1" id="KW-0812">Transmembrane</keyword>
<keyword evidence="1" id="KW-1133">Transmembrane helix</keyword>
<reference evidence="2" key="1">
    <citation type="submission" date="2014-09" db="EMBL/GenBank/DDBJ databases">
        <authorList>
            <person name="Magalhaes I.L.F."/>
            <person name="Oliveira U."/>
            <person name="Santos F.R."/>
            <person name="Vidigal T.H.D.A."/>
            <person name="Brescovit A.D."/>
            <person name="Santos A.J."/>
        </authorList>
    </citation>
    <scope>NUCLEOTIDE SEQUENCE</scope>
    <source>
        <tissue evidence="2">Shoot tissue taken approximately 20 cm above the soil surface</tissue>
    </source>
</reference>
<feature type="transmembrane region" description="Helical" evidence="1">
    <location>
        <begin position="39"/>
        <end position="63"/>
    </location>
</feature>
<dbReference type="EMBL" id="GBRH01193842">
    <property type="protein sequence ID" value="JAE04054.1"/>
    <property type="molecule type" value="Transcribed_RNA"/>
</dbReference>
<sequence>MISLKDWILVQWKMCRLSPVKMYPTLRARIICWRAFSRVLLLCLTVHLLILQITTPVMLWLSILT</sequence>
<name>A0A0A9EYJ9_ARUDO</name>
<evidence type="ECO:0000256" key="1">
    <source>
        <dbReference type="SAM" id="Phobius"/>
    </source>
</evidence>
<accession>A0A0A9EYJ9</accession>
<reference evidence="2" key="2">
    <citation type="journal article" date="2015" name="Data Brief">
        <title>Shoot transcriptome of the giant reed, Arundo donax.</title>
        <authorList>
            <person name="Barrero R.A."/>
            <person name="Guerrero F.D."/>
            <person name="Moolhuijzen P."/>
            <person name="Goolsby J.A."/>
            <person name="Tidwell J."/>
            <person name="Bellgard S.E."/>
            <person name="Bellgard M.I."/>
        </authorList>
    </citation>
    <scope>NUCLEOTIDE SEQUENCE</scope>
    <source>
        <tissue evidence="2">Shoot tissue taken approximately 20 cm above the soil surface</tissue>
    </source>
</reference>
<proteinExistence type="predicted"/>
<evidence type="ECO:0000313" key="2">
    <source>
        <dbReference type="EMBL" id="JAE04054.1"/>
    </source>
</evidence>